<dbReference type="SUPFAM" id="SSF63418">
    <property type="entry name" value="MurE/MurF N-terminal domain"/>
    <property type="match status" value="1"/>
</dbReference>
<gene>
    <name evidence="12" type="primary">murE</name>
    <name evidence="17" type="ORF">AMD00_13590</name>
</gene>
<feature type="binding site" evidence="12">
    <location>
        <begin position="403"/>
        <end position="406"/>
    </location>
    <ligand>
        <name>meso-2,6-diaminopimelate</name>
        <dbReference type="ChEBI" id="CHEBI:57791"/>
    </ligand>
</feature>
<keyword evidence="9 12" id="KW-0573">Peptidoglycan synthesis</keyword>
<evidence type="ECO:0000256" key="10">
    <source>
        <dbReference type="ARBA" id="ARBA00023306"/>
    </source>
</evidence>
<keyword evidence="10 12" id="KW-0131">Cell cycle</keyword>
<feature type="binding site" evidence="12">
    <location>
        <position position="453"/>
    </location>
    <ligand>
        <name>meso-2,6-diaminopimelate</name>
        <dbReference type="ChEBI" id="CHEBI:57791"/>
    </ligand>
</feature>
<dbReference type="GO" id="GO:0008360">
    <property type="term" value="P:regulation of cell shape"/>
    <property type="evidence" value="ECO:0007669"/>
    <property type="project" value="UniProtKB-KW"/>
</dbReference>
<reference evidence="18" key="1">
    <citation type="submission" date="2015-08" db="EMBL/GenBank/DDBJ databases">
        <title>Fjat-10028 dsm 16317.</title>
        <authorList>
            <person name="Liu B."/>
            <person name="Wang J."/>
            <person name="Zhu Y."/>
            <person name="Liu G."/>
            <person name="Chen Q."/>
            <person name="Chen Z."/>
            <person name="Lan J."/>
            <person name="Che J."/>
            <person name="Ge C."/>
            <person name="Shi H."/>
            <person name="Pan Z."/>
            <person name="Liu X."/>
        </authorList>
    </citation>
    <scope>NUCLEOTIDE SEQUENCE [LARGE SCALE GENOMIC DNA]</scope>
    <source>
        <strain evidence="18">DSM 16317</strain>
    </source>
</reference>
<dbReference type="PANTHER" id="PTHR23135">
    <property type="entry name" value="MUR LIGASE FAMILY MEMBER"/>
    <property type="match status" value="1"/>
</dbReference>
<proteinExistence type="inferred from homology"/>
<feature type="domain" description="Mur ligase C-terminal" evidence="15">
    <location>
        <begin position="330"/>
        <end position="455"/>
    </location>
</feature>
<evidence type="ECO:0000256" key="3">
    <source>
        <dbReference type="ARBA" id="ARBA00022490"/>
    </source>
</evidence>
<keyword evidence="8 12" id="KW-0133">Cell shape</keyword>
<dbReference type="InterPro" id="IPR004101">
    <property type="entry name" value="Mur_ligase_C"/>
</dbReference>
<feature type="binding site" evidence="12">
    <location>
        <position position="191"/>
    </location>
    <ligand>
        <name>UDP-N-acetyl-alpha-D-muramoyl-L-alanyl-D-glutamate</name>
        <dbReference type="ChEBI" id="CHEBI:83900"/>
    </ligand>
</feature>
<dbReference type="Gene3D" id="3.90.190.20">
    <property type="entry name" value="Mur ligase, C-terminal domain"/>
    <property type="match status" value="1"/>
</dbReference>
<comment type="catalytic activity">
    <reaction evidence="12">
        <text>UDP-N-acetyl-alpha-D-muramoyl-L-alanyl-D-glutamate + meso-2,6-diaminopimelate + ATP = UDP-N-acetyl-alpha-D-muramoyl-L-alanyl-gamma-D-glutamyl-meso-2,6-diaminopimelate + ADP + phosphate + H(+)</text>
        <dbReference type="Rhea" id="RHEA:23676"/>
        <dbReference type="ChEBI" id="CHEBI:15378"/>
        <dbReference type="ChEBI" id="CHEBI:30616"/>
        <dbReference type="ChEBI" id="CHEBI:43474"/>
        <dbReference type="ChEBI" id="CHEBI:57791"/>
        <dbReference type="ChEBI" id="CHEBI:83900"/>
        <dbReference type="ChEBI" id="CHEBI:83905"/>
        <dbReference type="ChEBI" id="CHEBI:456216"/>
        <dbReference type="EC" id="6.3.2.13"/>
    </reaction>
</comment>
<dbReference type="GO" id="GO:0008765">
    <property type="term" value="F:UDP-N-acetylmuramoylalanyl-D-glutamate-2,6-diaminopimelate ligase activity"/>
    <property type="evidence" value="ECO:0007669"/>
    <property type="project" value="UniProtKB-UniRule"/>
</dbReference>
<dbReference type="SUPFAM" id="SSF53623">
    <property type="entry name" value="MurD-like peptide ligases, catalytic domain"/>
    <property type="match status" value="1"/>
</dbReference>
<dbReference type="NCBIfam" id="TIGR01085">
    <property type="entry name" value="murE"/>
    <property type="match status" value="1"/>
</dbReference>
<evidence type="ECO:0000256" key="12">
    <source>
        <dbReference type="HAMAP-Rule" id="MF_00208"/>
    </source>
</evidence>
<keyword evidence="5 12" id="KW-0132">Cell division</keyword>
<dbReference type="Pfam" id="PF02875">
    <property type="entry name" value="Mur_ligase_C"/>
    <property type="match status" value="1"/>
</dbReference>
<comment type="caution">
    <text evidence="12">Lacks conserved residue(s) required for the propagation of feature annotation.</text>
</comment>
<evidence type="ECO:0000256" key="7">
    <source>
        <dbReference type="ARBA" id="ARBA00022840"/>
    </source>
</evidence>
<protein>
    <recommendedName>
        <fullName evidence="12">UDP-N-acetylmuramoyl-L-alanyl-D-glutamate--2,6-diaminopimelate ligase</fullName>
        <ecNumber evidence="12">6.3.2.13</ecNumber>
    </recommendedName>
    <alternativeName>
        <fullName evidence="12">Meso-A2pm-adding enzyme</fullName>
    </alternativeName>
    <alternativeName>
        <fullName evidence="12">Meso-diaminopimelate-adding enzyme</fullName>
    </alternativeName>
    <alternativeName>
        <fullName evidence="12">UDP-MurNAc-L-Ala-D-Glu:meso-diaminopimelate ligase</fullName>
    </alternativeName>
    <alternativeName>
        <fullName evidence="12">UDP-MurNAc-tripeptide synthetase</fullName>
    </alternativeName>
    <alternativeName>
        <fullName evidence="12">UDP-N-acetylmuramyl-tripeptide synthetase</fullName>
    </alternativeName>
</protein>
<dbReference type="Gene3D" id="3.40.1190.10">
    <property type="entry name" value="Mur-like, catalytic domain"/>
    <property type="match status" value="1"/>
</dbReference>
<comment type="similarity">
    <text evidence="2 12">Belongs to the MurCDEF family. MurE subfamily.</text>
</comment>
<dbReference type="OrthoDB" id="9800958at2"/>
<evidence type="ECO:0000259" key="14">
    <source>
        <dbReference type="Pfam" id="PF01225"/>
    </source>
</evidence>
<dbReference type="Pfam" id="PF01225">
    <property type="entry name" value="Mur_ligase"/>
    <property type="match status" value="1"/>
</dbReference>
<dbReference type="GO" id="GO:0005524">
    <property type="term" value="F:ATP binding"/>
    <property type="evidence" value="ECO:0007669"/>
    <property type="project" value="UniProtKB-UniRule"/>
</dbReference>
<dbReference type="EMBL" id="LILB01000005">
    <property type="protein sequence ID" value="KOO49396.1"/>
    <property type="molecule type" value="Genomic_DNA"/>
</dbReference>
<evidence type="ECO:0000256" key="11">
    <source>
        <dbReference type="ARBA" id="ARBA00023316"/>
    </source>
</evidence>
<evidence type="ECO:0000259" key="15">
    <source>
        <dbReference type="Pfam" id="PF02875"/>
    </source>
</evidence>
<keyword evidence="6 12" id="KW-0547">Nucleotide-binding</keyword>
<comment type="cofactor">
    <cofactor evidence="12">
        <name>Mg(2+)</name>
        <dbReference type="ChEBI" id="CHEBI:18420"/>
    </cofactor>
</comment>
<comment type="pathway">
    <text evidence="1 12 13">Cell wall biogenesis; peptidoglycan biosynthesis.</text>
</comment>
<evidence type="ECO:0000256" key="4">
    <source>
        <dbReference type="ARBA" id="ARBA00022598"/>
    </source>
</evidence>
<keyword evidence="11 12" id="KW-0961">Cell wall biogenesis/degradation</keyword>
<dbReference type="InterPro" id="IPR000713">
    <property type="entry name" value="Mur_ligase_N"/>
</dbReference>
<dbReference type="RefSeq" id="WP_053417564.1">
    <property type="nucleotide sequence ID" value="NZ_JBCMHV010000007.1"/>
</dbReference>
<dbReference type="InterPro" id="IPR018109">
    <property type="entry name" value="Folylpolyglutamate_synth_CS"/>
</dbReference>
<keyword evidence="7 12" id="KW-0067">ATP-binding</keyword>
<accession>A0A0M0LEK9</accession>
<dbReference type="GO" id="GO:0071555">
    <property type="term" value="P:cell wall organization"/>
    <property type="evidence" value="ECO:0007669"/>
    <property type="project" value="UniProtKB-KW"/>
</dbReference>
<comment type="PTM">
    <text evidence="12">Carboxylation is probably crucial for Mg(2+) binding and, consequently, for the gamma-phosphate positioning of ATP.</text>
</comment>
<evidence type="ECO:0000256" key="2">
    <source>
        <dbReference type="ARBA" id="ARBA00005898"/>
    </source>
</evidence>
<dbReference type="SUPFAM" id="SSF53244">
    <property type="entry name" value="MurD-like peptide ligases, peptide-binding domain"/>
    <property type="match status" value="1"/>
</dbReference>
<dbReference type="InterPro" id="IPR005761">
    <property type="entry name" value="UDP-N-AcMur-Glu-dNH2Pim_ligase"/>
</dbReference>
<feature type="binding site" evidence="12">
    <location>
        <begin position="111"/>
        <end position="117"/>
    </location>
    <ligand>
        <name>ATP</name>
        <dbReference type="ChEBI" id="CHEBI:30616"/>
    </ligand>
</feature>
<dbReference type="STRING" id="263475.AMD00_13590"/>
<comment type="caution">
    <text evidence="17">The sequence shown here is derived from an EMBL/GenBank/DDBJ whole genome shotgun (WGS) entry which is preliminary data.</text>
</comment>
<dbReference type="Proteomes" id="UP000036867">
    <property type="component" value="Unassembled WGS sequence"/>
</dbReference>
<feature type="short sequence motif" description="Meso-diaminopimelate recognition motif" evidence="12">
    <location>
        <begin position="403"/>
        <end position="406"/>
    </location>
</feature>
<dbReference type="HAMAP" id="MF_00208">
    <property type="entry name" value="MurE"/>
    <property type="match status" value="1"/>
</dbReference>
<feature type="binding site" evidence="12">
    <location>
        <position position="379"/>
    </location>
    <ligand>
        <name>meso-2,6-diaminopimelate</name>
        <dbReference type="ChEBI" id="CHEBI:57791"/>
    </ligand>
</feature>
<name>A0A0M0LEK9_9BACL</name>
<dbReference type="GO" id="GO:0004326">
    <property type="term" value="F:tetrahydrofolylpolyglutamate synthase activity"/>
    <property type="evidence" value="ECO:0007669"/>
    <property type="project" value="InterPro"/>
</dbReference>
<feature type="domain" description="Mur ligase central" evidence="16">
    <location>
        <begin position="109"/>
        <end position="307"/>
    </location>
</feature>
<feature type="modified residue" description="N6-carboxylysine" evidence="12">
    <location>
        <position position="223"/>
    </location>
</feature>
<dbReference type="NCBIfam" id="NF001126">
    <property type="entry name" value="PRK00139.1-4"/>
    <property type="match status" value="1"/>
</dbReference>
<feature type="binding site" evidence="12">
    <location>
        <position position="183"/>
    </location>
    <ligand>
        <name>UDP-N-acetyl-alpha-D-muramoyl-L-alanyl-D-glutamate</name>
        <dbReference type="ChEBI" id="CHEBI:83900"/>
    </ligand>
</feature>
<keyword evidence="12" id="KW-0460">Magnesium</keyword>
<evidence type="ECO:0000256" key="8">
    <source>
        <dbReference type="ARBA" id="ARBA00022960"/>
    </source>
</evidence>
<evidence type="ECO:0000313" key="18">
    <source>
        <dbReference type="Proteomes" id="UP000036867"/>
    </source>
</evidence>
<dbReference type="PANTHER" id="PTHR23135:SF4">
    <property type="entry name" value="UDP-N-ACETYLMURAMOYL-L-ALANYL-D-GLUTAMATE--2,6-DIAMINOPIMELATE LIGASE MURE HOMOLOG, CHLOROPLASTIC"/>
    <property type="match status" value="1"/>
</dbReference>
<dbReference type="InterPro" id="IPR013221">
    <property type="entry name" value="Mur_ligase_cen"/>
</dbReference>
<feature type="binding site" evidence="12">
    <location>
        <position position="189"/>
    </location>
    <ligand>
        <name>UDP-N-acetyl-alpha-D-muramoyl-L-alanyl-D-glutamate</name>
        <dbReference type="ChEBI" id="CHEBI:83900"/>
    </ligand>
</feature>
<dbReference type="PROSITE" id="PS01011">
    <property type="entry name" value="FOLYLPOLYGLU_SYNT_1"/>
    <property type="match status" value="1"/>
</dbReference>
<dbReference type="Pfam" id="PF08245">
    <property type="entry name" value="Mur_ligase_M"/>
    <property type="match status" value="1"/>
</dbReference>
<dbReference type="AlphaFoldDB" id="A0A0M0LEK9"/>
<keyword evidence="3 12" id="KW-0963">Cytoplasm</keyword>
<keyword evidence="18" id="KW-1185">Reference proteome</keyword>
<evidence type="ECO:0000256" key="1">
    <source>
        <dbReference type="ARBA" id="ARBA00004752"/>
    </source>
</evidence>
<dbReference type="GeneID" id="301137130"/>
<dbReference type="Gene3D" id="3.40.1390.10">
    <property type="entry name" value="MurE/MurF, N-terminal domain"/>
    <property type="match status" value="1"/>
</dbReference>
<evidence type="ECO:0000256" key="6">
    <source>
        <dbReference type="ARBA" id="ARBA00022741"/>
    </source>
</evidence>
<evidence type="ECO:0000259" key="16">
    <source>
        <dbReference type="Pfam" id="PF08245"/>
    </source>
</evidence>
<dbReference type="GO" id="GO:0005737">
    <property type="term" value="C:cytoplasm"/>
    <property type="evidence" value="ECO:0007669"/>
    <property type="project" value="UniProtKB-SubCell"/>
</dbReference>
<organism evidence="17 18">
    <name type="scientific">Viridibacillus arvi</name>
    <dbReference type="NCBI Taxonomy" id="263475"/>
    <lineage>
        <taxon>Bacteria</taxon>
        <taxon>Bacillati</taxon>
        <taxon>Bacillota</taxon>
        <taxon>Bacilli</taxon>
        <taxon>Bacillales</taxon>
        <taxon>Caryophanaceae</taxon>
        <taxon>Viridibacillus</taxon>
    </lineage>
</organism>
<feature type="domain" description="Mur ligase N-terminal catalytic" evidence="14">
    <location>
        <begin position="23"/>
        <end position="90"/>
    </location>
</feature>
<feature type="binding site" evidence="12">
    <location>
        <begin position="156"/>
        <end position="157"/>
    </location>
    <ligand>
        <name>UDP-N-acetyl-alpha-D-muramoyl-L-alanyl-D-glutamate</name>
        <dbReference type="ChEBI" id="CHEBI:83900"/>
    </ligand>
</feature>
<dbReference type="EC" id="6.3.2.13" evidence="12"/>
<sequence length="490" mass="54325">MILAELIKDWPCEVQGGSIRVEISGITDVAEQIQPGNIFVARKGKQHNGWHFVSEAVAKGAVAIVYDQDQPIEHLEVPHVWVPDCSTFLSYACKAVVGDKIELLTVIGVTGTNGKTTVTHFIGQILQKLGAKVAVLGTLGLWINGERQDQNTSSMTTPPPTYLYPIFAQCVELGVKYIIIEASSLGLSQHRLDHCPIDYGVYLNMSRDHYDEHGSKEKYELAKRKLATLANKIIVNADDPFCLNMKQHHVRSFTFGRHRTADISVIHKEINGTSTVLLVQYLENPVEIKMPFVGEHHQQNVLAAVATVQQLGYPLQTIAPSIPYLTLPSGRQQEVENDLGIRIFIDYAHTPSALVAVLQSLKLISKKKLIVVFGCGGDRDQGKRREMGKVADSYAHKIWLTSDNPRREQADMIIAQIAQGIDLTPYAIKINRKQAIESAIAEANPGDTVLIAGKGHETTQIIGNEVVPFSDYEIAKEYIKLLKTRLNDEK</sequence>
<dbReference type="GO" id="GO:0051301">
    <property type="term" value="P:cell division"/>
    <property type="evidence" value="ECO:0007669"/>
    <property type="project" value="UniProtKB-KW"/>
</dbReference>
<evidence type="ECO:0000256" key="13">
    <source>
        <dbReference type="RuleBase" id="RU004135"/>
    </source>
</evidence>
<feature type="binding site" evidence="12">
    <location>
        <position position="457"/>
    </location>
    <ligand>
        <name>meso-2,6-diaminopimelate</name>
        <dbReference type="ChEBI" id="CHEBI:57791"/>
    </ligand>
</feature>
<dbReference type="InterPro" id="IPR036565">
    <property type="entry name" value="Mur-like_cat_sf"/>
</dbReference>
<dbReference type="GO" id="GO:0009252">
    <property type="term" value="P:peptidoglycan biosynthetic process"/>
    <property type="evidence" value="ECO:0007669"/>
    <property type="project" value="UniProtKB-UniRule"/>
</dbReference>
<evidence type="ECO:0000313" key="17">
    <source>
        <dbReference type="EMBL" id="KOO49396.1"/>
    </source>
</evidence>
<comment type="subcellular location">
    <subcellularLocation>
        <location evidence="12 13">Cytoplasm</location>
    </subcellularLocation>
</comment>
<evidence type="ECO:0000256" key="5">
    <source>
        <dbReference type="ARBA" id="ARBA00022618"/>
    </source>
</evidence>
<dbReference type="InterPro" id="IPR035911">
    <property type="entry name" value="MurE/MurF_N"/>
</dbReference>
<comment type="function">
    <text evidence="12">Catalyzes the addition of meso-diaminopimelic acid to the nucleotide precursor UDP-N-acetylmuramoyl-L-alanyl-D-glutamate (UMAG) in the biosynthesis of bacterial cell-wall peptidoglycan.</text>
</comment>
<dbReference type="GO" id="GO:0000287">
    <property type="term" value="F:magnesium ion binding"/>
    <property type="evidence" value="ECO:0007669"/>
    <property type="project" value="UniProtKB-UniRule"/>
</dbReference>
<keyword evidence="4 12" id="KW-0436">Ligase</keyword>
<evidence type="ECO:0000256" key="9">
    <source>
        <dbReference type="ARBA" id="ARBA00022984"/>
    </source>
</evidence>
<dbReference type="UniPathway" id="UPA00219"/>
<dbReference type="PATRIC" id="fig|263475.3.peg.3978"/>
<dbReference type="InterPro" id="IPR036615">
    <property type="entry name" value="Mur_ligase_C_dom_sf"/>
</dbReference>